<gene>
    <name evidence="9" type="primary">thiI</name>
    <name evidence="11" type="ORF">TBCH5v1_1676</name>
</gene>
<keyword evidence="3 9" id="KW-0820">tRNA-binding</keyword>
<dbReference type="Pfam" id="PF02926">
    <property type="entry name" value="THUMP"/>
    <property type="match status" value="1"/>
</dbReference>
<keyword evidence="7 9" id="KW-0694">RNA-binding</keyword>
<dbReference type="Gene3D" id="3.40.50.620">
    <property type="entry name" value="HUPs"/>
    <property type="match status" value="1"/>
</dbReference>
<evidence type="ECO:0000256" key="8">
    <source>
        <dbReference type="ARBA" id="ARBA00022977"/>
    </source>
</evidence>
<keyword evidence="4 9" id="KW-0808">Transferase</keyword>
<keyword evidence="8 9" id="KW-0784">Thiamine biosynthesis</keyword>
<evidence type="ECO:0000256" key="5">
    <source>
        <dbReference type="ARBA" id="ARBA00022741"/>
    </source>
</evidence>
<dbReference type="GO" id="GO:0005524">
    <property type="term" value="F:ATP binding"/>
    <property type="evidence" value="ECO:0007669"/>
    <property type="project" value="UniProtKB-UniRule"/>
</dbReference>
<dbReference type="PROSITE" id="PS51165">
    <property type="entry name" value="THUMP"/>
    <property type="match status" value="1"/>
</dbReference>
<evidence type="ECO:0000256" key="9">
    <source>
        <dbReference type="HAMAP-Rule" id="MF_00021"/>
    </source>
</evidence>
<dbReference type="HAMAP" id="MF_00021">
    <property type="entry name" value="ThiI"/>
    <property type="match status" value="1"/>
</dbReference>
<dbReference type="CDD" id="cd11716">
    <property type="entry name" value="THUMP_ThiI"/>
    <property type="match status" value="1"/>
</dbReference>
<dbReference type="InterPro" id="IPR054173">
    <property type="entry name" value="ThiI_fer"/>
</dbReference>
<proteinExistence type="inferred from homology"/>
<dbReference type="GO" id="GO:0052837">
    <property type="term" value="P:thiazole biosynthetic process"/>
    <property type="evidence" value="ECO:0007669"/>
    <property type="project" value="TreeGrafter"/>
</dbReference>
<comment type="similarity">
    <text evidence="9">Belongs to the ThiI family.</text>
</comment>
<comment type="catalytic activity">
    <reaction evidence="9">
        <text>[ThiS sulfur-carrier protein]-C-terminal Gly-Gly-AMP + S-sulfanyl-L-cysteinyl-[cysteine desulfurase] + AH2 = [ThiS sulfur-carrier protein]-C-terminal-Gly-aminoethanethioate + L-cysteinyl-[cysteine desulfurase] + A + AMP + 2 H(+)</text>
        <dbReference type="Rhea" id="RHEA:43340"/>
        <dbReference type="Rhea" id="RHEA-COMP:12157"/>
        <dbReference type="Rhea" id="RHEA-COMP:12158"/>
        <dbReference type="Rhea" id="RHEA-COMP:12910"/>
        <dbReference type="Rhea" id="RHEA-COMP:19908"/>
        <dbReference type="ChEBI" id="CHEBI:13193"/>
        <dbReference type="ChEBI" id="CHEBI:15378"/>
        <dbReference type="ChEBI" id="CHEBI:17499"/>
        <dbReference type="ChEBI" id="CHEBI:29950"/>
        <dbReference type="ChEBI" id="CHEBI:61963"/>
        <dbReference type="ChEBI" id="CHEBI:90618"/>
        <dbReference type="ChEBI" id="CHEBI:232372"/>
        <dbReference type="ChEBI" id="CHEBI:456215"/>
    </reaction>
</comment>
<feature type="binding site" evidence="9">
    <location>
        <position position="254"/>
    </location>
    <ligand>
        <name>ATP</name>
        <dbReference type="ChEBI" id="CHEBI:30616"/>
    </ligand>
</feature>
<dbReference type="PANTHER" id="PTHR43209:SF1">
    <property type="entry name" value="TRNA SULFURTRANSFERASE"/>
    <property type="match status" value="1"/>
</dbReference>
<dbReference type="AlphaFoldDB" id="A0A0S1XCT9"/>
<dbReference type="GO" id="GO:0005829">
    <property type="term" value="C:cytosol"/>
    <property type="evidence" value="ECO:0007669"/>
    <property type="project" value="TreeGrafter"/>
</dbReference>
<evidence type="ECO:0000256" key="3">
    <source>
        <dbReference type="ARBA" id="ARBA00022555"/>
    </source>
</evidence>
<dbReference type="GeneID" id="26136916"/>
<dbReference type="GO" id="GO:0140741">
    <property type="term" value="F:tRNA-uracil-4 sulfurtransferase activity"/>
    <property type="evidence" value="ECO:0007669"/>
    <property type="project" value="UniProtKB-EC"/>
</dbReference>
<evidence type="ECO:0000313" key="11">
    <source>
        <dbReference type="EMBL" id="ALM75589.1"/>
    </source>
</evidence>
<dbReference type="Gene3D" id="3.30.2130.30">
    <property type="match status" value="1"/>
</dbReference>
<dbReference type="EMBL" id="CP013050">
    <property type="protein sequence ID" value="ALM75589.1"/>
    <property type="molecule type" value="Genomic_DNA"/>
</dbReference>
<dbReference type="NCBIfam" id="TIGR00342">
    <property type="entry name" value="tRNA uracil 4-sulfurtransferase ThiI"/>
    <property type="match status" value="1"/>
</dbReference>
<name>A0A0S1XCT9_THEBA</name>
<dbReference type="SMART" id="SM00981">
    <property type="entry name" value="THUMP"/>
    <property type="match status" value="1"/>
</dbReference>
<dbReference type="InterPro" id="IPR014729">
    <property type="entry name" value="Rossmann-like_a/b/a_fold"/>
</dbReference>
<dbReference type="Proteomes" id="UP000066042">
    <property type="component" value="Chromosome"/>
</dbReference>
<feature type="binding site" evidence="9">
    <location>
        <position position="276"/>
    </location>
    <ligand>
        <name>ATP</name>
        <dbReference type="ChEBI" id="CHEBI:30616"/>
    </ligand>
</feature>
<dbReference type="Pfam" id="PF22025">
    <property type="entry name" value="ThiI_fer"/>
    <property type="match status" value="1"/>
</dbReference>
<protein>
    <recommendedName>
        <fullName evidence="9">Probable tRNA sulfurtransferase</fullName>
        <ecNumber evidence="9">2.8.1.4</ecNumber>
    </recommendedName>
    <alternativeName>
        <fullName evidence="9">Sulfur carrier protein ThiS sulfurtransferase</fullName>
    </alternativeName>
    <alternativeName>
        <fullName evidence="9">Thiamine biosynthesis protein ThiI</fullName>
    </alternativeName>
    <alternativeName>
        <fullName evidence="9">tRNA 4-thiouridine synthase</fullName>
    </alternativeName>
</protein>
<dbReference type="GO" id="GO:0009229">
    <property type="term" value="P:thiamine diphosphate biosynthetic process"/>
    <property type="evidence" value="ECO:0007669"/>
    <property type="project" value="UniProtKB-UniRule"/>
</dbReference>
<dbReference type="InterPro" id="IPR049961">
    <property type="entry name" value="ThiI_N"/>
</dbReference>
<comment type="subcellular location">
    <subcellularLocation>
        <location evidence="1 9">Cytoplasm</location>
    </subcellularLocation>
</comment>
<comment type="function">
    <text evidence="9">Catalyzes the ATP-dependent transfer of a sulfur to tRNA to produce 4-thiouridine in position 8 of tRNAs, which functions as a near-UV photosensor. Also catalyzes the transfer of sulfur to the sulfur carrier protein ThiS, forming ThiS-thiocarboxylate. This is a step in the synthesis of thiazole, in the thiamine biosynthesis pathway. The sulfur is donated as persulfide by IscS.</text>
</comment>
<dbReference type="EC" id="2.8.1.4" evidence="9"/>
<dbReference type="InterPro" id="IPR049962">
    <property type="entry name" value="THUMP_ThiI"/>
</dbReference>
<dbReference type="GO" id="GO:0000049">
    <property type="term" value="F:tRNA binding"/>
    <property type="evidence" value="ECO:0007669"/>
    <property type="project" value="UniProtKB-UniRule"/>
</dbReference>
<dbReference type="Pfam" id="PF02568">
    <property type="entry name" value="ThiI"/>
    <property type="match status" value="1"/>
</dbReference>
<dbReference type="RefSeq" id="WP_056934179.1">
    <property type="nucleotide sequence ID" value="NZ_CP013050.1"/>
</dbReference>
<comment type="pathway">
    <text evidence="9">Cofactor biosynthesis; thiamine diphosphate biosynthesis.</text>
</comment>
<feature type="domain" description="THUMP" evidence="10">
    <location>
        <begin position="53"/>
        <end position="153"/>
    </location>
</feature>
<dbReference type="GO" id="GO:0002937">
    <property type="term" value="P:tRNA 4-thiouridine biosynthesis"/>
    <property type="evidence" value="ECO:0007669"/>
    <property type="project" value="TreeGrafter"/>
</dbReference>
<dbReference type="PANTHER" id="PTHR43209">
    <property type="entry name" value="TRNA SULFURTRANSFERASE"/>
    <property type="match status" value="1"/>
</dbReference>
<dbReference type="STRING" id="55802.TBCH5v1_1676"/>
<sequence length="365" mass="41429">MILVRYGEIAVKRGRRREFERKLMENILAALRRKGIEAKAELIRGRILVDAPDKAAEIIAKVPGVVSVSPAREMSYEEVPNYLREALKGLNPKSFKVETQRLDKTFLKTSVEINREIGAFIVREFGWKVDLENPELTIGIEIIKKKAYVFFEKIKGVGGLPVSTQGKVVALLSGGIDSPVAAFLMMKRGAEIIAVHFDQGKNARKVVEKTVNILNDYSPRDIELIIENHFEVLKPYVVALNRLNMREWTCVVCKIAMLRRAAEIAKEKGALGIVTGDSLGQVASQTLTNLYFETMSVRFPIHRPLLGMDKEEIIRIAREIGTYQAFLEYPYCDCPFRPERVVTQGKPEEFKRILDALEEMNKFML</sequence>
<feature type="binding site" evidence="9">
    <location>
        <begin position="171"/>
        <end position="172"/>
    </location>
    <ligand>
        <name>ATP</name>
        <dbReference type="ChEBI" id="CHEBI:30616"/>
    </ligand>
</feature>
<evidence type="ECO:0000256" key="7">
    <source>
        <dbReference type="ARBA" id="ARBA00022884"/>
    </source>
</evidence>
<comment type="catalytic activity">
    <reaction evidence="9">
        <text>[ThiI sulfur-carrier protein]-S-sulfanyl-L-cysteine + a uridine in tRNA + 2 reduced [2Fe-2S]-[ferredoxin] + ATP + H(+) = [ThiI sulfur-carrier protein]-L-cysteine + a 4-thiouridine in tRNA + 2 oxidized [2Fe-2S]-[ferredoxin] + AMP + diphosphate</text>
        <dbReference type="Rhea" id="RHEA:24176"/>
        <dbReference type="Rhea" id="RHEA-COMP:10000"/>
        <dbReference type="Rhea" id="RHEA-COMP:10001"/>
        <dbReference type="Rhea" id="RHEA-COMP:13337"/>
        <dbReference type="Rhea" id="RHEA-COMP:13338"/>
        <dbReference type="Rhea" id="RHEA-COMP:13339"/>
        <dbReference type="Rhea" id="RHEA-COMP:13340"/>
        <dbReference type="ChEBI" id="CHEBI:15378"/>
        <dbReference type="ChEBI" id="CHEBI:29950"/>
        <dbReference type="ChEBI" id="CHEBI:30616"/>
        <dbReference type="ChEBI" id="CHEBI:33019"/>
        <dbReference type="ChEBI" id="CHEBI:33737"/>
        <dbReference type="ChEBI" id="CHEBI:33738"/>
        <dbReference type="ChEBI" id="CHEBI:61963"/>
        <dbReference type="ChEBI" id="CHEBI:65315"/>
        <dbReference type="ChEBI" id="CHEBI:136798"/>
        <dbReference type="ChEBI" id="CHEBI:456215"/>
        <dbReference type="EC" id="2.8.1.4"/>
    </reaction>
</comment>
<dbReference type="InterPro" id="IPR050102">
    <property type="entry name" value="tRNA_sulfurtransferase_ThiI"/>
</dbReference>
<dbReference type="PATRIC" id="fig|55802.8.peg.1656"/>
<accession>A0A0S1XCT9</accession>
<dbReference type="GO" id="GO:0004810">
    <property type="term" value="F:CCA tRNA nucleotidyltransferase activity"/>
    <property type="evidence" value="ECO:0007669"/>
    <property type="project" value="InterPro"/>
</dbReference>
<dbReference type="UniPathway" id="UPA00060"/>
<dbReference type="SUPFAM" id="SSF143437">
    <property type="entry name" value="THUMP domain-like"/>
    <property type="match status" value="1"/>
</dbReference>
<dbReference type="SUPFAM" id="SSF52402">
    <property type="entry name" value="Adenine nucleotide alpha hydrolases-like"/>
    <property type="match status" value="1"/>
</dbReference>
<feature type="binding site" evidence="9">
    <location>
        <begin position="196"/>
        <end position="197"/>
    </location>
    <ligand>
        <name>ATP</name>
        <dbReference type="ChEBI" id="CHEBI:30616"/>
    </ligand>
</feature>
<evidence type="ECO:0000313" key="12">
    <source>
        <dbReference type="Proteomes" id="UP000066042"/>
    </source>
</evidence>
<keyword evidence="5 9" id="KW-0547">Nucleotide-binding</keyword>
<evidence type="ECO:0000256" key="6">
    <source>
        <dbReference type="ARBA" id="ARBA00022840"/>
    </source>
</evidence>
<evidence type="ECO:0000256" key="2">
    <source>
        <dbReference type="ARBA" id="ARBA00022490"/>
    </source>
</evidence>
<keyword evidence="2 9" id="KW-0963">Cytoplasm</keyword>
<organism evidence="11 12">
    <name type="scientific">Thermococcus barophilus</name>
    <dbReference type="NCBI Taxonomy" id="55802"/>
    <lineage>
        <taxon>Archaea</taxon>
        <taxon>Methanobacteriati</taxon>
        <taxon>Methanobacteriota</taxon>
        <taxon>Thermococci</taxon>
        <taxon>Thermococcales</taxon>
        <taxon>Thermococcaceae</taxon>
        <taxon>Thermococcus</taxon>
    </lineage>
</organism>
<dbReference type="InterPro" id="IPR004114">
    <property type="entry name" value="THUMP_dom"/>
</dbReference>
<evidence type="ECO:0000259" key="10">
    <source>
        <dbReference type="PROSITE" id="PS51165"/>
    </source>
</evidence>
<keyword evidence="6 9" id="KW-0067">ATP-binding</keyword>
<dbReference type="InterPro" id="IPR003720">
    <property type="entry name" value="tRNA_STrfase"/>
</dbReference>
<dbReference type="InterPro" id="IPR020536">
    <property type="entry name" value="ThiI_AANH"/>
</dbReference>
<evidence type="ECO:0000256" key="4">
    <source>
        <dbReference type="ARBA" id="ARBA00022679"/>
    </source>
</evidence>
<evidence type="ECO:0000256" key="1">
    <source>
        <dbReference type="ARBA" id="ARBA00004496"/>
    </source>
</evidence>
<dbReference type="GO" id="GO:0009228">
    <property type="term" value="P:thiamine biosynthetic process"/>
    <property type="evidence" value="ECO:0007669"/>
    <property type="project" value="UniProtKB-KW"/>
</dbReference>
<reference evidence="11 12" key="1">
    <citation type="journal article" date="2016" name="Genome Announc.">
        <title>Complete genome sequence of the hyperthermophilic and piezophilic archaeon Thermococcus barophilus Ch5, capable of growth at the expense of hydrogenogenesis from carbon monoxide and formate.</title>
        <authorList>
            <person name="Oger P."/>
            <person name="Sokolova T.G."/>
            <person name="Kozhevnikova D.A."/>
            <person name="Taranov E.A."/>
            <person name="Vannier P."/>
            <person name="Lee H.S."/>
            <person name="Kwon K.K."/>
            <person name="Kang S.G."/>
            <person name="Lee J.H."/>
            <person name="Bonch-Osmolovskaya E.A."/>
            <person name="Lebedinsky A.V."/>
        </authorList>
    </citation>
    <scope>NUCLEOTIDE SEQUENCE [LARGE SCALE GENOMIC DNA]</scope>
    <source>
        <strain evidence="12">Ch5</strain>
    </source>
</reference>
<feature type="binding site" evidence="9">
    <location>
        <position position="285"/>
    </location>
    <ligand>
        <name>ATP</name>
        <dbReference type="ChEBI" id="CHEBI:30616"/>
    </ligand>
</feature>